<protein>
    <submittedName>
        <fullName evidence="5">AraC family transcriptional regulator</fullName>
    </submittedName>
</protein>
<dbReference type="Proteomes" id="UP000070529">
    <property type="component" value="Unassembled WGS sequence"/>
</dbReference>
<keyword evidence="6" id="KW-1185">Reference proteome</keyword>
<dbReference type="SUPFAM" id="SSF51182">
    <property type="entry name" value="RmlC-like cupins"/>
    <property type="match status" value="1"/>
</dbReference>
<feature type="domain" description="HTH araC/xylS-type" evidence="4">
    <location>
        <begin position="138"/>
        <end position="236"/>
    </location>
</feature>
<dbReference type="GO" id="GO:0043565">
    <property type="term" value="F:sequence-specific DNA binding"/>
    <property type="evidence" value="ECO:0007669"/>
    <property type="project" value="InterPro"/>
</dbReference>
<dbReference type="GO" id="GO:0003700">
    <property type="term" value="F:DNA-binding transcription factor activity"/>
    <property type="evidence" value="ECO:0007669"/>
    <property type="project" value="InterPro"/>
</dbReference>
<evidence type="ECO:0000256" key="2">
    <source>
        <dbReference type="ARBA" id="ARBA00023125"/>
    </source>
</evidence>
<dbReference type="PROSITE" id="PS00041">
    <property type="entry name" value="HTH_ARAC_FAMILY_1"/>
    <property type="match status" value="1"/>
</dbReference>
<name>A0A135I6M6_9GAMM</name>
<dbReference type="PANTHER" id="PTHR46796">
    <property type="entry name" value="HTH-TYPE TRANSCRIPTIONAL ACTIVATOR RHAS-RELATED"/>
    <property type="match status" value="1"/>
</dbReference>
<accession>A0A135I6M6</accession>
<evidence type="ECO:0000313" key="5">
    <source>
        <dbReference type="EMBL" id="KXF81098.1"/>
    </source>
</evidence>
<dbReference type="Gene3D" id="2.60.120.10">
    <property type="entry name" value="Jelly Rolls"/>
    <property type="match status" value="1"/>
</dbReference>
<dbReference type="InterPro" id="IPR014710">
    <property type="entry name" value="RmlC-like_jellyroll"/>
</dbReference>
<keyword evidence="3" id="KW-0804">Transcription</keyword>
<dbReference type="SUPFAM" id="SSF46689">
    <property type="entry name" value="Homeodomain-like"/>
    <property type="match status" value="2"/>
</dbReference>
<evidence type="ECO:0000256" key="3">
    <source>
        <dbReference type="ARBA" id="ARBA00023163"/>
    </source>
</evidence>
<dbReference type="InterPro" id="IPR018062">
    <property type="entry name" value="HTH_AraC-typ_CS"/>
</dbReference>
<gene>
    <name evidence="5" type="ORF">ATN88_19255</name>
</gene>
<organism evidence="5 6">
    <name type="scientific">Enterovibrio coralii</name>
    <dbReference type="NCBI Taxonomy" id="294935"/>
    <lineage>
        <taxon>Bacteria</taxon>
        <taxon>Pseudomonadati</taxon>
        <taxon>Pseudomonadota</taxon>
        <taxon>Gammaproteobacteria</taxon>
        <taxon>Vibrionales</taxon>
        <taxon>Vibrionaceae</taxon>
        <taxon>Enterovibrio</taxon>
    </lineage>
</organism>
<dbReference type="STRING" id="294935.ATN88_19255"/>
<dbReference type="InterPro" id="IPR050204">
    <property type="entry name" value="AraC_XylS_family_regulators"/>
</dbReference>
<dbReference type="Pfam" id="PF12833">
    <property type="entry name" value="HTH_18"/>
    <property type="match status" value="1"/>
</dbReference>
<sequence length="237" mass="26947">MTNALSIRAYTKQKQKHTHNFHQLVLPIQGAIDIELLDFSDTVSIGECVVIKSGVEHHFNADDAARFIVVDLESLPEHISQSDFVLFAISPPLLSFLYFVEKQLEFKVDDALETSLFKLFYLLLEQQEISAVMDSRIRKAQAHILENIAEDLSIDALSRIACLSPTQFKKRFKETVGNTVHQFITQQRMEKAKALLVHTDLPVQIVAERVGYLDLSAFSRRFSKAFGVPPSRWKSKS</sequence>
<evidence type="ECO:0000313" key="6">
    <source>
        <dbReference type="Proteomes" id="UP000070529"/>
    </source>
</evidence>
<dbReference type="Gene3D" id="1.10.10.60">
    <property type="entry name" value="Homeodomain-like"/>
    <property type="match status" value="2"/>
</dbReference>
<reference evidence="5 6" key="1">
    <citation type="submission" date="2015-11" db="EMBL/GenBank/DDBJ databases">
        <title>Genomic Taxonomy of the Vibrionaceae.</title>
        <authorList>
            <person name="Gomez-Gil B."/>
            <person name="Enciso-Ibarra J."/>
        </authorList>
    </citation>
    <scope>NUCLEOTIDE SEQUENCE [LARGE SCALE GENOMIC DNA]</scope>
    <source>
        <strain evidence="5 6">CAIM 912</strain>
    </source>
</reference>
<keyword evidence="1" id="KW-0805">Transcription regulation</keyword>
<dbReference type="InterPro" id="IPR011051">
    <property type="entry name" value="RmlC_Cupin_sf"/>
</dbReference>
<comment type="caution">
    <text evidence="5">The sequence shown here is derived from an EMBL/GenBank/DDBJ whole genome shotgun (WGS) entry which is preliminary data.</text>
</comment>
<dbReference type="PROSITE" id="PS01124">
    <property type="entry name" value="HTH_ARAC_FAMILY_2"/>
    <property type="match status" value="1"/>
</dbReference>
<dbReference type="InterPro" id="IPR018060">
    <property type="entry name" value="HTH_AraC"/>
</dbReference>
<dbReference type="SMART" id="SM00342">
    <property type="entry name" value="HTH_ARAC"/>
    <property type="match status" value="1"/>
</dbReference>
<evidence type="ECO:0000259" key="4">
    <source>
        <dbReference type="PROSITE" id="PS01124"/>
    </source>
</evidence>
<evidence type="ECO:0000256" key="1">
    <source>
        <dbReference type="ARBA" id="ARBA00023015"/>
    </source>
</evidence>
<dbReference type="OrthoDB" id="5740883at2"/>
<dbReference type="EMBL" id="LNTY01000036">
    <property type="protein sequence ID" value="KXF81098.1"/>
    <property type="molecule type" value="Genomic_DNA"/>
</dbReference>
<dbReference type="RefSeq" id="WP_067417899.1">
    <property type="nucleotide sequence ID" value="NZ_LNTY01000036.1"/>
</dbReference>
<proteinExistence type="predicted"/>
<dbReference type="InterPro" id="IPR009057">
    <property type="entry name" value="Homeodomain-like_sf"/>
</dbReference>
<dbReference type="AlphaFoldDB" id="A0A135I6M6"/>
<keyword evidence="2" id="KW-0238">DNA-binding</keyword>